<dbReference type="Proteomes" id="UP000484858">
    <property type="component" value="Unassembled WGS sequence"/>
</dbReference>
<gene>
    <name evidence="1" type="ORF">NBRC3293_2488</name>
</gene>
<comment type="caution">
    <text evidence="1">The sequence shown here is derived from an EMBL/GenBank/DDBJ whole genome shotgun (WGS) entry which is preliminary data.</text>
</comment>
<dbReference type="EMBL" id="BARJ01000012">
    <property type="protein sequence ID" value="GEM17992.1"/>
    <property type="molecule type" value="Genomic_DNA"/>
</dbReference>
<evidence type="ECO:0000313" key="2">
    <source>
        <dbReference type="Proteomes" id="UP000484858"/>
    </source>
</evidence>
<dbReference type="AlphaFoldDB" id="A0A829X4W0"/>
<sequence length="41" mass="4612">MDRLRPLRTLEPSEIAHCAIGSPFGFVAHNNACLFHYGEKL</sequence>
<accession>A0A829X4W0</accession>
<reference evidence="1 2" key="1">
    <citation type="submission" date="2013-04" db="EMBL/GenBank/DDBJ databases">
        <title>Gluconobacter oxydans NBRC 3293 whole genome sequence.</title>
        <authorList>
            <person name="Matsutani M."/>
            <person name="Yakushi T."/>
            <person name="Matsushita K."/>
        </authorList>
    </citation>
    <scope>NUCLEOTIDE SEQUENCE [LARGE SCALE GENOMIC DNA]</scope>
    <source>
        <strain evidence="1 2">NBRC 3293</strain>
    </source>
</reference>
<organism evidence="1 2">
    <name type="scientific">Gluconobacter oxydans NBRC 3293</name>
    <dbReference type="NCBI Taxonomy" id="1315969"/>
    <lineage>
        <taxon>Bacteria</taxon>
        <taxon>Pseudomonadati</taxon>
        <taxon>Pseudomonadota</taxon>
        <taxon>Alphaproteobacteria</taxon>
        <taxon>Acetobacterales</taxon>
        <taxon>Acetobacteraceae</taxon>
        <taxon>Gluconobacter</taxon>
    </lineage>
</organism>
<protein>
    <submittedName>
        <fullName evidence="1">Uncharacterized protein</fullName>
    </submittedName>
</protein>
<name>A0A829X4W0_GLUOY</name>
<proteinExistence type="predicted"/>
<evidence type="ECO:0000313" key="1">
    <source>
        <dbReference type="EMBL" id="GEM17992.1"/>
    </source>
</evidence>